<keyword evidence="6 7" id="KW-0961">Cell wall biogenesis/degradation</keyword>
<name>A0ABS4GBC0_9FIRM</name>
<dbReference type="RefSeq" id="WP_209510739.1">
    <property type="nucleotide sequence ID" value="NZ_JAGGKS010000002.1"/>
</dbReference>
<reference evidence="8 9" key="1">
    <citation type="submission" date="2021-03" db="EMBL/GenBank/DDBJ databases">
        <title>Genomic Encyclopedia of Type Strains, Phase IV (KMG-IV): sequencing the most valuable type-strain genomes for metagenomic binning, comparative biology and taxonomic classification.</title>
        <authorList>
            <person name="Goeker M."/>
        </authorList>
    </citation>
    <scope>NUCLEOTIDE SEQUENCE [LARGE SCALE GENOMIC DNA]</scope>
    <source>
        <strain evidence="8 9">DSM 24004</strain>
    </source>
</reference>
<evidence type="ECO:0000256" key="2">
    <source>
        <dbReference type="ARBA" id="ARBA00022692"/>
    </source>
</evidence>
<evidence type="ECO:0000313" key="8">
    <source>
        <dbReference type="EMBL" id="MBP1924983.1"/>
    </source>
</evidence>
<dbReference type="Gene3D" id="3.30.160.60">
    <property type="entry name" value="Classic Zinc Finger"/>
    <property type="match status" value="1"/>
</dbReference>
<evidence type="ECO:0000256" key="4">
    <source>
        <dbReference type="ARBA" id="ARBA00023136"/>
    </source>
</evidence>
<keyword evidence="1 7" id="KW-1003">Cell membrane</keyword>
<comment type="caution">
    <text evidence="8">The sequence shown here is derived from an EMBL/GenBank/DDBJ whole genome shotgun (WGS) entry which is preliminary data.</text>
</comment>
<dbReference type="HAMAP" id="MF_02065">
    <property type="entry name" value="MltG"/>
    <property type="match status" value="1"/>
</dbReference>
<dbReference type="Gene3D" id="3.30.1490.480">
    <property type="entry name" value="Endolytic murein transglycosylase"/>
    <property type="match status" value="1"/>
</dbReference>
<dbReference type="CDD" id="cd08010">
    <property type="entry name" value="MltG_like"/>
    <property type="match status" value="1"/>
</dbReference>
<comment type="function">
    <text evidence="7">Functions as a peptidoglycan terminase that cleaves nascent peptidoglycan strands endolytically to terminate their elongation.</text>
</comment>
<keyword evidence="4 7" id="KW-0472">Membrane</keyword>
<evidence type="ECO:0000256" key="1">
    <source>
        <dbReference type="ARBA" id="ARBA00022475"/>
    </source>
</evidence>
<evidence type="ECO:0000256" key="3">
    <source>
        <dbReference type="ARBA" id="ARBA00022989"/>
    </source>
</evidence>
<evidence type="ECO:0000313" key="9">
    <source>
        <dbReference type="Proteomes" id="UP001519342"/>
    </source>
</evidence>
<evidence type="ECO:0000256" key="5">
    <source>
        <dbReference type="ARBA" id="ARBA00023239"/>
    </source>
</evidence>
<evidence type="ECO:0000256" key="6">
    <source>
        <dbReference type="ARBA" id="ARBA00023316"/>
    </source>
</evidence>
<keyword evidence="2 7" id="KW-0812">Transmembrane</keyword>
<accession>A0ABS4GBC0</accession>
<feature type="transmembrane region" description="Helical" evidence="7">
    <location>
        <begin position="7"/>
        <end position="27"/>
    </location>
</feature>
<comment type="catalytic activity">
    <reaction evidence="7">
        <text>a peptidoglycan chain = a peptidoglycan chain with N-acetyl-1,6-anhydromuramyl-[peptide] at the reducing end + a peptidoglycan chain with N-acetylglucosamine at the non-reducing end.</text>
        <dbReference type="EC" id="4.2.2.29"/>
    </reaction>
</comment>
<keyword evidence="5 7" id="KW-0456">Lyase</keyword>
<proteinExistence type="inferred from homology"/>
<dbReference type="Pfam" id="PF02618">
    <property type="entry name" value="YceG"/>
    <property type="match status" value="1"/>
</dbReference>
<sequence length="341" mass="38656">MKKKLGFFLLVIIIFAIGINYYINYYIDISLRPVNSNDDKKIIVEIPEGSSTNNIAEILLDNKLIQNPKIFKYYAKKTNSDIKLKAGNYILSRNMSVDELLEVLIKGGTTGNTVDITIIEGLTIEKTAQTISEQLGLNYELMLDLMNNADYFSEDYQFLIDNPEVKSLQGYLMPETYNVYMKSDEETVIRVMLSQFDDFYKEDIMPLLSNSSLSILDVINLASIVEKEAVLDEERDVVAATFLNRLDVNMKLQSCATVNYARGEWKERLTNEDISIDSPFNTYIIEGLPPGPINSPGKNSILAVLDPADVDYLFFVAKGDGSHYFSNNYEDHLAAKNKYLN</sequence>
<dbReference type="EMBL" id="JAGGKS010000002">
    <property type="protein sequence ID" value="MBP1924983.1"/>
    <property type="molecule type" value="Genomic_DNA"/>
</dbReference>
<organism evidence="8 9">
    <name type="scientific">Sedimentibacter acidaminivorans</name>
    <dbReference type="NCBI Taxonomy" id="913099"/>
    <lineage>
        <taxon>Bacteria</taxon>
        <taxon>Bacillati</taxon>
        <taxon>Bacillota</taxon>
        <taxon>Tissierellia</taxon>
        <taxon>Sedimentibacter</taxon>
    </lineage>
</organism>
<evidence type="ECO:0000256" key="7">
    <source>
        <dbReference type="HAMAP-Rule" id="MF_02065"/>
    </source>
</evidence>
<feature type="site" description="Important for catalytic activity" evidence="7">
    <location>
        <position position="228"/>
    </location>
</feature>
<dbReference type="NCBIfam" id="TIGR00247">
    <property type="entry name" value="endolytic transglycosylase MltG"/>
    <property type="match status" value="1"/>
</dbReference>
<dbReference type="PANTHER" id="PTHR30518">
    <property type="entry name" value="ENDOLYTIC MUREIN TRANSGLYCOSYLASE"/>
    <property type="match status" value="1"/>
</dbReference>
<dbReference type="Proteomes" id="UP001519342">
    <property type="component" value="Unassembled WGS sequence"/>
</dbReference>
<gene>
    <name evidence="7" type="primary">mltG</name>
    <name evidence="8" type="ORF">J2Z76_000840</name>
</gene>
<dbReference type="PANTHER" id="PTHR30518:SF2">
    <property type="entry name" value="ENDOLYTIC MUREIN TRANSGLYCOSYLASE"/>
    <property type="match status" value="1"/>
</dbReference>
<comment type="subcellular location">
    <subcellularLocation>
        <location evidence="7">Cell membrane</location>
        <topology evidence="7">Single-pass membrane protein</topology>
    </subcellularLocation>
</comment>
<dbReference type="EC" id="4.2.2.29" evidence="7"/>
<dbReference type="InterPro" id="IPR003770">
    <property type="entry name" value="MLTG-like"/>
</dbReference>
<keyword evidence="9" id="KW-1185">Reference proteome</keyword>
<protein>
    <recommendedName>
        <fullName evidence="7">Endolytic murein transglycosylase</fullName>
        <ecNumber evidence="7">4.2.2.29</ecNumber>
    </recommendedName>
    <alternativeName>
        <fullName evidence="7">Peptidoglycan lytic transglycosylase</fullName>
    </alternativeName>
    <alternativeName>
        <fullName evidence="7">Peptidoglycan polymerization terminase</fullName>
    </alternativeName>
</protein>
<comment type="similarity">
    <text evidence="7">Belongs to the transglycosylase MltG family.</text>
</comment>
<keyword evidence="3 7" id="KW-1133">Transmembrane helix</keyword>